<evidence type="ECO:0000313" key="3">
    <source>
        <dbReference type="Proteomes" id="UP000193411"/>
    </source>
</evidence>
<name>A0A1Y2GZ23_9FUNG</name>
<feature type="non-terminal residue" evidence="2">
    <location>
        <position position="1"/>
    </location>
</feature>
<reference evidence="2 3" key="1">
    <citation type="submission" date="2016-07" db="EMBL/GenBank/DDBJ databases">
        <title>Pervasive Adenine N6-methylation of Active Genes in Fungi.</title>
        <authorList>
            <consortium name="DOE Joint Genome Institute"/>
            <person name="Mondo S.J."/>
            <person name="Dannebaum R.O."/>
            <person name="Kuo R.C."/>
            <person name="Labutti K."/>
            <person name="Haridas S."/>
            <person name="Kuo A."/>
            <person name="Salamov A."/>
            <person name="Ahrendt S.R."/>
            <person name="Lipzen A."/>
            <person name="Sullivan W."/>
            <person name="Andreopoulos W.B."/>
            <person name="Clum A."/>
            <person name="Lindquist E."/>
            <person name="Daum C."/>
            <person name="Ramamoorthy G.K."/>
            <person name="Gryganskyi A."/>
            <person name="Culley D."/>
            <person name="Magnuson J.K."/>
            <person name="James T.Y."/>
            <person name="O'Malley M.A."/>
            <person name="Stajich J.E."/>
            <person name="Spatafora J.W."/>
            <person name="Visel A."/>
            <person name="Grigoriev I.V."/>
        </authorList>
    </citation>
    <scope>NUCLEOTIDE SEQUENCE [LARGE SCALE GENOMIC DNA]</scope>
    <source>
        <strain evidence="2 3">PL171</strain>
    </source>
</reference>
<sequence length="197" mass="20464">SRSHSPAREFVRNYLKTTTSSSASVTPTNQSPSVQRLMAMTSTVAQTIRANVASAVNASGAAGATSTGLANAATNLLLGANYGGSNNALHHAAGVDIANSSAATRKQSVMHDRHLLDTSVPDGLADKVASQPSLKPSFSTSTASTDAASSNLRRLSCAAPKDKILPSDWPARSDQLALTMDMLLEDTRAIVAKSTRR</sequence>
<keyword evidence="3" id="KW-1185">Reference proteome</keyword>
<organism evidence="2 3">
    <name type="scientific">Catenaria anguillulae PL171</name>
    <dbReference type="NCBI Taxonomy" id="765915"/>
    <lineage>
        <taxon>Eukaryota</taxon>
        <taxon>Fungi</taxon>
        <taxon>Fungi incertae sedis</taxon>
        <taxon>Blastocladiomycota</taxon>
        <taxon>Blastocladiomycetes</taxon>
        <taxon>Blastocladiales</taxon>
        <taxon>Catenariaceae</taxon>
        <taxon>Catenaria</taxon>
    </lineage>
</organism>
<evidence type="ECO:0000256" key="1">
    <source>
        <dbReference type="SAM" id="MobiDB-lite"/>
    </source>
</evidence>
<feature type="region of interest" description="Disordered" evidence="1">
    <location>
        <begin position="123"/>
        <end position="145"/>
    </location>
</feature>
<protein>
    <submittedName>
        <fullName evidence="2">Uncharacterized protein</fullName>
    </submittedName>
</protein>
<gene>
    <name evidence="2" type="ORF">BCR44DRAFT_1535144</name>
</gene>
<comment type="caution">
    <text evidence="2">The sequence shown here is derived from an EMBL/GenBank/DDBJ whole genome shotgun (WGS) entry which is preliminary data.</text>
</comment>
<dbReference type="Proteomes" id="UP000193411">
    <property type="component" value="Unassembled WGS sequence"/>
</dbReference>
<accession>A0A1Y2GZ23</accession>
<evidence type="ECO:0000313" key="2">
    <source>
        <dbReference type="EMBL" id="ORZ27560.1"/>
    </source>
</evidence>
<proteinExistence type="predicted"/>
<dbReference type="AlphaFoldDB" id="A0A1Y2GZ23"/>
<dbReference type="EMBL" id="MCFL01000371">
    <property type="protein sequence ID" value="ORZ27560.1"/>
    <property type="molecule type" value="Genomic_DNA"/>
</dbReference>